<accession>A0A9D4YES5</accession>
<comment type="caution">
    <text evidence="4">The sequence shown here is derived from an EMBL/GenBank/DDBJ whole genome shotgun (WGS) entry which is preliminary data.</text>
</comment>
<feature type="region of interest" description="Disordered" evidence="3">
    <location>
        <begin position="307"/>
        <end position="330"/>
    </location>
</feature>
<evidence type="ECO:0008006" key="6">
    <source>
        <dbReference type="Google" id="ProtNLM"/>
    </source>
</evidence>
<dbReference type="Gramene" id="Psat02G0261100-T1">
    <property type="protein sequence ID" value="KAI5436210.1"/>
    <property type="gene ID" value="KIW84_022611"/>
</dbReference>
<sequence length="432" mass="47901">MNFQSYSSDIISRTNSSTQDLGLSLHSFQDNSGGYDLLGHTKDQIKTTEQVNAALAACNNLKLDGLVIIGDPKNQFVEINVGFDTICKVSTQLISIVCTDALSAEKYYYFIRLMGHKTSHVALECTLQSYPNMARAEQDKYHGVILLLEGLIESIPEIYALIKEIHGLLRQGVAANKIFVQLSPWASALFKFPPPFIRRQLLLYTESDGSAQLSQIETEKLLAYLVEAEINNFQKEGTYKGNKFNVICHFFGYQARGSLPSNFDSDYAYVVLKGYMATVTNLKNPVNKWKCSAAPISSMMTMKRWSPNPGATSIGKPDQSNYSNSRSNSGNKPKLAACAAKLSSPYPDYAIGCGVVFHLIASSLVLLASQGSGNRNKRNQHPVNNKPNRTTVMPNSIIARIKSDDDADDAHLELHYVESAFVETRLPKRKLY</sequence>
<dbReference type="GO" id="GO:0003872">
    <property type="term" value="F:6-phosphofructokinase activity"/>
    <property type="evidence" value="ECO:0007669"/>
    <property type="project" value="InterPro"/>
</dbReference>
<dbReference type="InterPro" id="IPR035966">
    <property type="entry name" value="PKF_sf"/>
</dbReference>
<dbReference type="GO" id="GO:0047334">
    <property type="term" value="F:diphosphate-fructose-6-phosphate 1-phosphotransferase activity"/>
    <property type="evidence" value="ECO:0007669"/>
    <property type="project" value="TreeGrafter"/>
</dbReference>
<dbReference type="GO" id="GO:0005829">
    <property type="term" value="C:cytosol"/>
    <property type="evidence" value="ECO:0007669"/>
    <property type="project" value="TreeGrafter"/>
</dbReference>
<dbReference type="Gene3D" id="3.40.50.450">
    <property type="match status" value="2"/>
</dbReference>
<name>A0A9D4YES5_PEA</name>
<dbReference type="Proteomes" id="UP001058974">
    <property type="component" value="Chromosome 2"/>
</dbReference>
<keyword evidence="2" id="KW-0324">Glycolysis</keyword>
<keyword evidence="5" id="KW-1185">Reference proteome</keyword>
<dbReference type="AlphaFoldDB" id="A0A9D4YES5"/>
<dbReference type="PANTHER" id="PTHR43650:SF17">
    <property type="entry name" value="PYROPHOSPHATE--FRUCTOSE 6-PHOSPHATE 1-PHOSPHOTRANSFERASE SUBUNIT ALPHA 1"/>
    <property type="match status" value="1"/>
</dbReference>
<protein>
    <recommendedName>
        <fullName evidence="6">Phosphofructokinase domain-containing protein</fullName>
    </recommendedName>
</protein>
<dbReference type="PANTHER" id="PTHR43650">
    <property type="entry name" value="PYROPHOSPHATE--FRUCTOSE 6-PHOSPHATE 1-PHOSPHOTRANSFERASE"/>
    <property type="match status" value="1"/>
</dbReference>
<proteinExistence type="predicted"/>
<evidence type="ECO:0000256" key="3">
    <source>
        <dbReference type="SAM" id="MobiDB-lite"/>
    </source>
</evidence>
<feature type="compositionally biased region" description="Polar residues" evidence="3">
    <location>
        <begin position="381"/>
        <end position="391"/>
    </location>
</feature>
<evidence type="ECO:0000256" key="1">
    <source>
        <dbReference type="ARBA" id="ARBA00022490"/>
    </source>
</evidence>
<evidence type="ECO:0000313" key="5">
    <source>
        <dbReference type="Proteomes" id="UP001058974"/>
    </source>
</evidence>
<evidence type="ECO:0000313" key="4">
    <source>
        <dbReference type="EMBL" id="KAI5436210.1"/>
    </source>
</evidence>
<dbReference type="Gene3D" id="3.40.50.460">
    <property type="entry name" value="Phosphofructokinase domain"/>
    <property type="match status" value="1"/>
</dbReference>
<dbReference type="SUPFAM" id="SSF53784">
    <property type="entry name" value="Phosphofructokinase"/>
    <property type="match status" value="1"/>
</dbReference>
<reference evidence="4 5" key="1">
    <citation type="journal article" date="2022" name="Nat. Genet.">
        <title>Improved pea reference genome and pan-genome highlight genomic features and evolutionary characteristics.</title>
        <authorList>
            <person name="Yang T."/>
            <person name="Liu R."/>
            <person name="Luo Y."/>
            <person name="Hu S."/>
            <person name="Wang D."/>
            <person name="Wang C."/>
            <person name="Pandey M.K."/>
            <person name="Ge S."/>
            <person name="Xu Q."/>
            <person name="Li N."/>
            <person name="Li G."/>
            <person name="Huang Y."/>
            <person name="Saxena R.K."/>
            <person name="Ji Y."/>
            <person name="Li M."/>
            <person name="Yan X."/>
            <person name="He Y."/>
            <person name="Liu Y."/>
            <person name="Wang X."/>
            <person name="Xiang C."/>
            <person name="Varshney R.K."/>
            <person name="Ding H."/>
            <person name="Gao S."/>
            <person name="Zong X."/>
        </authorList>
    </citation>
    <scope>NUCLEOTIDE SEQUENCE [LARGE SCALE GENOMIC DNA]</scope>
    <source>
        <strain evidence="4 5">cv. Zhongwan 6</strain>
    </source>
</reference>
<feature type="compositionally biased region" description="Low complexity" evidence="3">
    <location>
        <begin position="320"/>
        <end position="330"/>
    </location>
</feature>
<dbReference type="GO" id="GO:0015979">
    <property type="term" value="P:photosynthesis"/>
    <property type="evidence" value="ECO:0007669"/>
    <property type="project" value="TreeGrafter"/>
</dbReference>
<evidence type="ECO:0000256" key="2">
    <source>
        <dbReference type="ARBA" id="ARBA00023152"/>
    </source>
</evidence>
<organism evidence="4 5">
    <name type="scientific">Pisum sativum</name>
    <name type="common">Garden pea</name>
    <name type="synonym">Lathyrus oleraceus</name>
    <dbReference type="NCBI Taxonomy" id="3888"/>
    <lineage>
        <taxon>Eukaryota</taxon>
        <taxon>Viridiplantae</taxon>
        <taxon>Streptophyta</taxon>
        <taxon>Embryophyta</taxon>
        <taxon>Tracheophyta</taxon>
        <taxon>Spermatophyta</taxon>
        <taxon>Magnoliopsida</taxon>
        <taxon>eudicotyledons</taxon>
        <taxon>Gunneridae</taxon>
        <taxon>Pentapetalae</taxon>
        <taxon>rosids</taxon>
        <taxon>fabids</taxon>
        <taxon>Fabales</taxon>
        <taxon>Fabaceae</taxon>
        <taxon>Papilionoideae</taxon>
        <taxon>50 kb inversion clade</taxon>
        <taxon>NPAAA clade</taxon>
        <taxon>Hologalegina</taxon>
        <taxon>IRL clade</taxon>
        <taxon>Fabeae</taxon>
        <taxon>Lathyrus</taxon>
    </lineage>
</organism>
<keyword evidence="1" id="KW-0963">Cytoplasm</keyword>
<gene>
    <name evidence="4" type="ORF">KIW84_022611</name>
</gene>
<feature type="region of interest" description="Disordered" evidence="3">
    <location>
        <begin position="372"/>
        <end position="391"/>
    </location>
</feature>
<dbReference type="EMBL" id="JAMSHJ010000002">
    <property type="protein sequence ID" value="KAI5436210.1"/>
    <property type="molecule type" value="Genomic_DNA"/>
</dbReference>
<dbReference type="GO" id="GO:0009749">
    <property type="term" value="P:response to glucose"/>
    <property type="evidence" value="ECO:0007669"/>
    <property type="project" value="TreeGrafter"/>
</dbReference>